<dbReference type="eggNOG" id="KOG4109">
    <property type="taxonomic scope" value="Eukaryota"/>
</dbReference>
<dbReference type="RefSeq" id="XP_004997710.1">
    <property type="nucleotide sequence ID" value="XM_004997653.1"/>
</dbReference>
<evidence type="ECO:0000256" key="4">
    <source>
        <dbReference type="SAM" id="MobiDB-lite"/>
    </source>
</evidence>
<evidence type="ECO:0000256" key="1">
    <source>
        <dbReference type="ARBA" id="ARBA00004123"/>
    </source>
</evidence>
<comment type="subcellular location">
    <subcellularLocation>
        <location evidence="1">Nucleus</location>
    </subcellularLocation>
</comment>
<dbReference type="Gene3D" id="1.20.890.10">
    <property type="entry name" value="cAMP-dependent protein kinase regulatory subunit, dimerization-anchoring domain"/>
    <property type="match status" value="1"/>
</dbReference>
<comment type="similarity">
    <text evidence="2">Belongs to the dpy-30 family.</text>
</comment>
<dbReference type="Pfam" id="PF05186">
    <property type="entry name" value="Dpy-30"/>
    <property type="match status" value="1"/>
</dbReference>
<keyword evidence="3" id="KW-0539">Nucleus</keyword>
<proteinExistence type="inferred from homology"/>
<accession>F2TYS9</accession>
<evidence type="ECO:0000313" key="6">
    <source>
        <dbReference type="Proteomes" id="UP000007799"/>
    </source>
</evidence>
<feature type="region of interest" description="Disordered" evidence="4">
    <location>
        <begin position="1"/>
        <end position="30"/>
    </location>
</feature>
<dbReference type="InterPro" id="IPR049629">
    <property type="entry name" value="DPY30_SDC1_DD"/>
</dbReference>
<name>F2TYS9_SALR5</name>
<dbReference type="AlphaFoldDB" id="F2TYS9"/>
<dbReference type="OrthoDB" id="417678at2759"/>
<dbReference type="GeneID" id="16078306"/>
<dbReference type="InterPro" id="IPR007858">
    <property type="entry name" value="Dpy-30_motif"/>
</dbReference>
<dbReference type="InParanoid" id="F2TYS9"/>
<dbReference type="EMBL" id="GL832957">
    <property type="protein sequence ID" value="EGD78753.1"/>
    <property type="molecule type" value="Genomic_DNA"/>
</dbReference>
<feature type="compositionally biased region" description="Low complexity" evidence="4">
    <location>
        <begin position="110"/>
        <end position="122"/>
    </location>
</feature>
<sequence length="122" mass="13495">MSAMDTKPEEEQPAVAAEEDTKVQAPLPEEPAAALRQHANDAQMQFTPQYPTRDYLDQTVVPVLLEGLAALAQERPPNPVEWLGTFLLKCAKEEGEPKPPQDVVGLPPDQQQQQQQQQAQAE</sequence>
<dbReference type="CDD" id="cd22965">
    <property type="entry name" value="DD_DPY30_SDC1"/>
    <property type="match status" value="1"/>
</dbReference>
<dbReference type="STRING" id="946362.F2TYS9"/>
<feature type="region of interest" description="Disordered" evidence="4">
    <location>
        <begin position="93"/>
        <end position="122"/>
    </location>
</feature>
<dbReference type="KEGG" id="sre:PTSG_01731"/>
<keyword evidence="6" id="KW-1185">Reference proteome</keyword>
<dbReference type="GO" id="GO:0005634">
    <property type="term" value="C:nucleus"/>
    <property type="evidence" value="ECO:0007669"/>
    <property type="project" value="UniProtKB-SubCell"/>
</dbReference>
<evidence type="ECO:0008006" key="7">
    <source>
        <dbReference type="Google" id="ProtNLM"/>
    </source>
</evidence>
<evidence type="ECO:0000256" key="3">
    <source>
        <dbReference type="ARBA" id="ARBA00023242"/>
    </source>
</evidence>
<evidence type="ECO:0000256" key="2">
    <source>
        <dbReference type="ARBA" id="ARBA00010849"/>
    </source>
</evidence>
<gene>
    <name evidence="5" type="ORF">PTSG_01731</name>
</gene>
<dbReference type="Proteomes" id="UP000007799">
    <property type="component" value="Unassembled WGS sequence"/>
</dbReference>
<feature type="compositionally biased region" description="Basic and acidic residues" evidence="4">
    <location>
        <begin position="1"/>
        <end position="10"/>
    </location>
</feature>
<protein>
    <recommendedName>
        <fullName evidence="7">Dpy-30 protein</fullName>
    </recommendedName>
</protein>
<reference evidence="5" key="1">
    <citation type="submission" date="2009-08" db="EMBL/GenBank/DDBJ databases">
        <title>Annotation of Salpingoeca rosetta.</title>
        <authorList>
            <consortium name="The Broad Institute Genome Sequencing Platform"/>
            <person name="Russ C."/>
            <person name="Cuomo C."/>
            <person name="Burger G."/>
            <person name="Gray M.W."/>
            <person name="Holland P.W.H."/>
            <person name="King N."/>
            <person name="Lang F.B.F."/>
            <person name="Roger A.J."/>
            <person name="Ruiz-Trillo I."/>
            <person name="Young S.K."/>
            <person name="Zeng Q."/>
            <person name="Gargeya S."/>
            <person name="Alvarado L."/>
            <person name="Berlin A."/>
            <person name="Chapman S.B."/>
            <person name="Chen Z."/>
            <person name="Freedman E."/>
            <person name="Gellesch M."/>
            <person name="Goldberg J."/>
            <person name="Griggs A."/>
            <person name="Gujja S."/>
            <person name="Heilman E."/>
            <person name="Heiman D."/>
            <person name="Howarth C."/>
            <person name="Mehta T."/>
            <person name="Neiman D."/>
            <person name="Pearson M."/>
            <person name="Roberts A."/>
            <person name="Saif S."/>
            <person name="Shea T."/>
            <person name="Shenoy N."/>
            <person name="Sisk P."/>
            <person name="Stolte C."/>
            <person name="Sykes S."/>
            <person name="White J."/>
            <person name="Yandava C."/>
            <person name="Haas B."/>
            <person name="Nusbaum C."/>
            <person name="Birren B."/>
        </authorList>
    </citation>
    <scope>NUCLEOTIDE SEQUENCE [LARGE SCALE GENOMIC DNA]</scope>
    <source>
        <strain evidence="5">ATCC 50818</strain>
    </source>
</reference>
<evidence type="ECO:0000313" key="5">
    <source>
        <dbReference type="EMBL" id="EGD78753.1"/>
    </source>
</evidence>
<organism evidence="6">
    <name type="scientific">Salpingoeca rosetta (strain ATCC 50818 / BSB-021)</name>
    <dbReference type="NCBI Taxonomy" id="946362"/>
    <lineage>
        <taxon>Eukaryota</taxon>
        <taxon>Choanoflagellata</taxon>
        <taxon>Craspedida</taxon>
        <taxon>Salpingoecidae</taxon>
        <taxon>Salpingoeca</taxon>
    </lineage>
</organism>